<dbReference type="GO" id="GO:0000287">
    <property type="term" value="F:magnesium ion binding"/>
    <property type="evidence" value="ECO:0007669"/>
    <property type="project" value="TreeGrafter"/>
</dbReference>
<dbReference type="SFLD" id="SFLDG01136">
    <property type="entry name" value="C1.6:_Phosphoserine_Phosphatas"/>
    <property type="match status" value="1"/>
</dbReference>
<dbReference type="GO" id="GO:0005737">
    <property type="term" value="C:cytoplasm"/>
    <property type="evidence" value="ECO:0007669"/>
    <property type="project" value="TreeGrafter"/>
</dbReference>
<dbReference type="KEGG" id="fiy:BN1229_v1_2881"/>
<keyword evidence="8 15" id="KW-0378">Hydrolase</keyword>
<dbReference type="GO" id="GO:0006564">
    <property type="term" value="P:L-serine biosynthetic process"/>
    <property type="evidence" value="ECO:0007669"/>
    <property type="project" value="UniProtKB-KW"/>
</dbReference>
<evidence type="ECO:0000256" key="1">
    <source>
        <dbReference type="ARBA" id="ARBA00001946"/>
    </source>
</evidence>
<dbReference type="SFLD" id="SFLDG01137">
    <property type="entry name" value="C1.6.1:_Phosphoserine_Phosphat"/>
    <property type="match status" value="1"/>
</dbReference>
<accession>A0A0D6JHM4</accession>
<reference evidence="16" key="1">
    <citation type="submission" date="2015-02" db="EMBL/GenBank/DDBJ databases">
        <authorList>
            <person name="Chooi Y.-H."/>
        </authorList>
    </citation>
    <scope>NUCLEOTIDE SEQUENCE [LARGE SCALE GENOMIC DNA]</scope>
    <source>
        <strain evidence="16">strain Y</strain>
    </source>
</reference>
<evidence type="ECO:0000313" key="16">
    <source>
        <dbReference type="Proteomes" id="UP000033187"/>
    </source>
</evidence>
<evidence type="ECO:0000256" key="2">
    <source>
        <dbReference type="ARBA" id="ARBA00005135"/>
    </source>
</evidence>
<dbReference type="PANTHER" id="PTHR43344:SF2">
    <property type="entry name" value="PHOSPHOSERINE PHOSPHATASE"/>
    <property type="match status" value="1"/>
</dbReference>
<feature type="active site" description="Nucleophile" evidence="14">
    <location>
        <position position="96"/>
    </location>
</feature>
<dbReference type="UniPathway" id="UPA00135">
    <property type="reaction ID" value="UER00198"/>
</dbReference>
<comment type="catalytic activity">
    <reaction evidence="13">
        <text>O-phospho-D-serine + H2O = D-serine + phosphate</text>
        <dbReference type="Rhea" id="RHEA:24873"/>
        <dbReference type="ChEBI" id="CHEBI:15377"/>
        <dbReference type="ChEBI" id="CHEBI:35247"/>
        <dbReference type="ChEBI" id="CHEBI:43474"/>
        <dbReference type="ChEBI" id="CHEBI:58680"/>
        <dbReference type="EC" id="3.1.3.3"/>
    </reaction>
</comment>
<keyword evidence="16" id="KW-1185">Reference proteome</keyword>
<keyword evidence="9" id="KW-0460">Magnesium</keyword>
<dbReference type="Pfam" id="PF12710">
    <property type="entry name" value="HAD"/>
    <property type="match status" value="1"/>
</dbReference>
<keyword evidence="10" id="KW-0718">Serine biosynthesis</keyword>
<evidence type="ECO:0000256" key="13">
    <source>
        <dbReference type="ARBA" id="ARBA00048523"/>
    </source>
</evidence>
<dbReference type="PANTHER" id="PTHR43344">
    <property type="entry name" value="PHOSPHOSERINE PHOSPHATASE"/>
    <property type="match status" value="1"/>
</dbReference>
<protein>
    <recommendedName>
        <fullName evidence="5">Phosphoserine phosphatase</fullName>
        <ecNumber evidence="4">3.1.3.3</ecNumber>
    </recommendedName>
    <alternativeName>
        <fullName evidence="11">O-phosphoserine phosphohydrolase</fullName>
    </alternativeName>
</protein>
<evidence type="ECO:0000256" key="6">
    <source>
        <dbReference type="ARBA" id="ARBA00022605"/>
    </source>
</evidence>
<evidence type="ECO:0000256" key="9">
    <source>
        <dbReference type="ARBA" id="ARBA00022842"/>
    </source>
</evidence>
<dbReference type="SUPFAM" id="SSF56784">
    <property type="entry name" value="HAD-like"/>
    <property type="match status" value="1"/>
</dbReference>
<keyword evidence="6" id="KW-0028">Amino-acid biosynthesis</keyword>
<name>A0A0D6JHM4_9HYPH</name>
<dbReference type="EC" id="3.1.3.3" evidence="4"/>
<evidence type="ECO:0000256" key="7">
    <source>
        <dbReference type="ARBA" id="ARBA00022723"/>
    </source>
</evidence>
<dbReference type="InterPro" id="IPR036412">
    <property type="entry name" value="HAD-like_sf"/>
</dbReference>
<dbReference type="NCBIfam" id="TIGR00338">
    <property type="entry name" value="serB"/>
    <property type="match status" value="1"/>
</dbReference>
<dbReference type="SFLD" id="SFLDS00003">
    <property type="entry name" value="Haloacid_Dehalogenase"/>
    <property type="match status" value="1"/>
</dbReference>
<dbReference type="GO" id="GO:0036424">
    <property type="term" value="F:L-phosphoserine phosphatase activity"/>
    <property type="evidence" value="ECO:0007669"/>
    <property type="project" value="InterPro"/>
</dbReference>
<dbReference type="InterPro" id="IPR023214">
    <property type="entry name" value="HAD_sf"/>
</dbReference>
<evidence type="ECO:0000256" key="8">
    <source>
        <dbReference type="ARBA" id="ARBA00022801"/>
    </source>
</evidence>
<dbReference type="KEGG" id="fil:BN1229_v1_3035"/>
<keyword evidence="7" id="KW-0479">Metal-binding</keyword>
<dbReference type="NCBIfam" id="TIGR01488">
    <property type="entry name" value="HAD-SF-IB"/>
    <property type="match status" value="1"/>
</dbReference>
<dbReference type="AlphaFoldDB" id="A0A0D6JHM4"/>
<evidence type="ECO:0000256" key="3">
    <source>
        <dbReference type="ARBA" id="ARBA00009184"/>
    </source>
</evidence>
<sequence>MTDSNGQILIATCAHDAPCLNRTLTDTMARLLAKDAVIDQRWLCEGEAWELKFVAQADGGAHVKKQAKTATIGLPVDINIVPDEGPRRRKRLLLADMDSTIIQQECIDELADAVGLGDEVASITERAMQGELNFDESLRTRVALLKGLSSDVLEAVLGTRISLMPGARTLVETMKEHGAFCALVSGGFTIFAGRVAEVVGFDDHQANVLEIADGTLSGRVVEPILGQEGKRDALTRFAKELNIPLGDTLAVGDGANDLGMIAAAGLGVAFRAKPVVASAARVSLNHSDLRALLYLQGYGREEFSS</sequence>
<dbReference type="SFLD" id="SFLDF00029">
    <property type="entry name" value="phosphoserine_phosphatase"/>
    <property type="match status" value="1"/>
</dbReference>
<evidence type="ECO:0000256" key="10">
    <source>
        <dbReference type="ARBA" id="ARBA00023299"/>
    </source>
</evidence>
<evidence type="ECO:0000256" key="5">
    <source>
        <dbReference type="ARBA" id="ARBA00015196"/>
    </source>
</evidence>
<dbReference type="CDD" id="cd07500">
    <property type="entry name" value="HAD_PSP"/>
    <property type="match status" value="1"/>
</dbReference>
<evidence type="ECO:0000313" key="15">
    <source>
        <dbReference type="EMBL" id="CPR21051.1"/>
    </source>
</evidence>
<organism evidence="15 16">
    <name type="scientific">Candidatus Filomicrobium marinum</name>
    <dbReference type="NCBI Taxonomy" id="1608628"/>
    <lineage>
        <taxon>Bacteria</taxon>
        <taxon>Pseudomonadati</taxon>
        <taxon>Pseudomonadota</taxon>
        <taxon>Alphaproteobacteria</taxon>
        <taxon>Hyphomicrobiales</taxon>
        <taxon>Hyphomicrobiaceae</taxon>
        <taxon>Filomicrobium</taxon>
    </lineage>
</organism>
<dbReference type="Proteomes" id="UP000033187">
    <property type="component" value="Chromosome 1"/>
</dbReference>
<evidence type="ECO:0000256" key="4">
    <source>
        <dbReference type="ARBA" id="ARBA00012640"/>
    </source>
</evidence>
<feature type="active site" description="Proton donor" evidence="14">
    <location>
        <position position="98"/>
    </location>
</feature>
<gene>
    <name evidence="15" type="primary">serB</name>
    <name evidence="15" type="ORF">YBN1229_v1_2881</name>
</gene>
<comment type="cofactor">
    <cofactor evidence="1">
        <name>Mg(2+)</name>
        <dbReference type="ChEBI" id="CHEBI:18420"/>
    </cofactor>
</comment>
<comment type="similarity">
    <text evidence="3">Belongs to the HAD-like hydrolase superfamily. SerB family.</text>
</comment>
<dbReference type="InterPro" id="IPR050582">
    <property type="entry name" value="HAD-like_SerB"/>
</dbReference>
<comment type="catalytic activity">
    <reaction evidence="12">
        <text>O-phospho-L-serine + H2O = L-serine + phosphate</text>
        <dbReference type="Rhea" id="RHEA:21208"/>
        <dbReference type="ChEBI" id="CHEBI:15377"/>
        <dbReference type="ChEBI" id="CHEBI:33384"/>
        <dbReference type="ChEBI" id="CHEBI:43474"/>
        <dbReference type="ChEBI" id="CHEBI:57524"/>
        <dbReference type="EC" id="3.1.3.3"/>
    </reaction>
</comment>
<dbReference type="Gene3D" id="3.40.50.1000">
    <property type="entry name" value="HAD superfamily/HAD-like"/>
    <property type="match status" value="1"/>
</dbReference>
<dbReference type="InterPro" id="IPR004469">
    <property type="entry name" value="PSP"/>
</dbReference>
<dbReference type="EMBL" id="LN829119">
    <property type="protein sequence ID" value="CPR21051.1"/>
    <property type="molecule type" value="Genomic_DNA"/>
</dbReference>
<evidence type="ECO:0000256" key="11">
    <source>
        <dbReference type="ARBA" id="ARBA00031693"/>
    </source>
</evidence>
<proteinExistence type="inferred from homology"/>
<dbReference type="RefSeq" id="WP_046478860.1">
    <property type="nucleotide sequence ID" value="NZ_LN829118.1"/>
</dbReference>
<evidence type="ECO:0000256" key="12">
    <source>
        <dbReference type="ARBA" id="ARBA00048138"/>
    </source>
</evidence>
<evidence type="ECO:0000256" key="14">
    <source>
        <dbReference type="PIRSR" id="PIRSR604469-1"/>
    </source>
</evidence>
<comment type="pathway">
    <text evidence="2">Amino-acid biosynthesis; L-serine biosynthesis; L-serine from 3-phospho-D-glycerate: step 3/3.</text>
</comment>